<proteinExistence type="predicted"/>
<evidence type="ECO:0000256" key="1">
    <source>
        <dbReference type="SAM" id="SignalP"/>
    </source>
</evidence>
<dbReference type="Proteomes" id="UP001379945">
    <property type="component" value="Unassembled WGS sequence"/>
</dbReference>
<reference evidence="3 4" key="1">
    <citation type="submission" date="2024-04" db="EMBL/GenBank/DDBJ databases">
        <title>Novel species of the genus Ideonella isolated from streams.</title>
        <authorList>
            <person name="Lu H."/>
        </authorList>
    </citation>
    <scope>NUCLEOTIDE SEQUENCE [LARGE SCALE GENOMIC DNA]</scope>
    <source>
        <strain evidence="3 4">LYT19W</strain>
    </source>
</reference>
<dbReference type="InterPro" id="IPR019223">
    <property type="entry name" value="DUF2147"/>
</dbReference>
<dbReference type="EMBL" id="JBBUTI010000002">
    <property type="protein sequence ID" value="MEK8045341.1"/>
    <property type="molecule type" value="Genomic_DNA"/>
</dbReference>
<feature type="chain" id="PRO_5045572923" evidence="1">
    <location>
        <begin position="20"/>
        <end position="146"/>
    </location>
</feature>
<sequence length="146" mass="15912">MKTALIALSLVAACGTALAQSTPAGLWKTIDDETKQEKSLVRITEAGGVYSGKIEKLSDPTKANAVCEKCTDERKDKPVVGMVILRNIREDKDDKGVFEGGDILDPNNGKVYKAKLKPIDGGKKLEMRGYIGAPMFGRTQTWIRVE</sequence>
<evidence type="ECO:0000313" key="4">
    <source>
        <dbReference type="Proteomes" id="UP001379945"/>
    </source>
</evidence>
<protein>
    <submittedName>
        <fullName evidence="3">DUF2147 domain-containing protein</fullName>
    </submittedName>
</protein>
<dbReference type="Gene3D" id="2.40.128.520">
    <property type="match status" value="1"/>
</dbReference>
<gene>
    <name evidence="3" type="ORF">AACH00_03155</name>
</gene>
<keyword evidence="1" id="KW-0732">Signal</keyword>
<dbReference type="Pfam" id="PF09917">
    <property type="entry name" value="DUF2147"/>
    <property type="match status" value="1"/>
</dbReference>
<comment type="caution">
    <text evidence="3">The sequence shown here is derived from an EMBL/GenBank/DDBJ whole genome shotgun (WGS) entry which is preliminary data.</text>
</comment>
<evidence type="ECO:0000313" key="3">
    <source>
        <dbReference type="EMBL" id="MEK8045341.1"/>
    </source>
</evidence>
<evidence type="ECO:0000259" key="2">
    <source>
        <dbReference type="Pfam" id="PF09917"/>
    </source>
</evidence>
<organism evidence="3 4">
    <name type="scientific">Ideonella margarita</name>
    <dbReference type="NCBI Taxonomy" id="2984191"/>
    <lineage>
        <taxon>Bacteria</taxon>
        <taxon>Pseudomonadati</taxon>
        <taxon>Pseudomonadota</taxon>
        <taxon>Betaproteobacteria</taxon>
        <taxon>Burkholderiales</taxon>
        <taxon>Sphaerotilaceae</taxon>
        <taxon>Ideonella</taxon>
    </lineage>
</organism>
<accession>A0ABU9C0H6</accession>
<keyword evidence="4" id="KW-1185">Reference proteome</keyword>
<name>A0ABU9C0H6_9BURK</name>
<dbReference type="PANTHER" id="PTHR36919">
    <property type="entry name" value="BLR1215 PROTEIN"/>
    <property type="match status" value="1"/>
</dbReference>
<dbReference type="PANTHER" id="PTHR36919:SF3">
    <property type="entry name" value="BLL5882 PROTEIN"/>
    <property type="match status" value="1"/>
</dbReference>
<dbReference type="RefSeq" id="WP_341397507.1">
    <property type="nucleotide sequence ID" value="NZ_JBBUTI010000002.1"/>
</dbReference>
<feature type="signal peptide" evidence="1">
    <location>
        <begin position="1"/>
        <end position="19"/>
    </location>
</feature>
<feature type="domain" description="DUF2147" evidence="2">
    <location>
        <begin position="25"/>
        <end position="144"/>
    </location>
</feature>